<dbReference type="PANTHER" id="PTHR34139">
    <property type="entry name" value="UPF0331 PROTEIN MJ0127"/>
    <property type="match status" value="1"/>
</dbReference>
<evidence type="ECO:0000313" key="7">
    <source>
        <dbReference type="EMBL" id="MEW9623423.1"/>
    </source>
</evidence>
<dbReference type="InterPro" id="IPR008201">
    <property type="entry name" value="HepT-like"/>
</dbReference>
<keyword evidence="1" id="KW-0597">Phosphoprotein</keyword>
<evidence type="ECO:0000256" key="4">
    <source>
        <dbReference type="ARBA" id="ARBA00022741"/>
    </source>
</evidence>
<reference evidence="7 8" key="1">
    <citation type="submission" date="2024-06" db="EMBL/GenBank/DDBJ databases">
        <authorList>
            <person name="Woo H."/>
        </authorList>
    </citation>
    <scope>NUCLEOTIDE SEQUENCE [LARGE SCALE GENOMIC DNA]</scope>
    <source>
        <strain evidence="7 8">S2-g</strain>
    </source>
</reference>
<keyword evidence="8" id="KW-1185">Reference proteome</keyword>
<comment type="caution">
    <text evidence="7">The sequence shown here is derived from an EMBL/GenBank/DDBJ whole genome shotgun (WGS) entry which is preliminary data.</text>
</comment>
<evidence type="ECO:0000256" key="5">
    <source>
        <dbReference type="ARBA" id="ARBA00022801"/>
    </source>
</evidence>
<keyword evidence="2" id="KW-1277">Toxin-antitoxin system</keyword>
<organism evidence="7 8">
    <name type="scientific">Rhodanobacter geophilus</name>
    <dbReference type="NCBI Taxonomy" id="3162488"/>
    <lineage>
        <taxon>Bacteria</taxon>
        <taxon>Pseudomonadati</taxon>
        <taxon>Pseudomonadota</taxon>
        <taxon>Gammaproteobacteria</taxon>
        <taxon>Lysobacterales</taxon>
        <taxon>Rhodanobacteraceae</taxon>
        <taxon>Rhodanobacter</taxon>
    </lineage>
</organism>
<evidence type="ECO:0000313" key="8">
    <source>
        <dbReference type="Proteomes" id="UP001556170"/>
    </source>
</evidence>
<proteinExistence type="inferred from homology"/>
<protein>
    <submittedName>
        <fullName evidence="7">DUF86 domain-containing protein</fullName>
    </submittedName>
</protein>
<gene>
    <name evidence="7" type="ORF">ABQJ56_04195</name>
</gene>
<keyword evidence="5" id="KW-0378">Hydrolase</keyword>
<evidence type="ECO:0000256" key="2">
    <source>
        <dbReference type="ARBA" id="ARBA00022649"/>
    </source>
</evidence>
<evidence type="ECO:0000256" key="6">
    <source>
        <dbReference type="ARBA" id="ARBA00024207"/>
    </source>
</evidence>
<dbReference type="Pfam" id="PF01934">
    <property type="entry name" value="HepT-like"/>
    <property type="match status" value="1"/>
</dbReference>
<dbReference type="PANTHER" id="PTHR34139:SF1">
    <property type="entry name" value="RNASE MJ1380-RELATED"/>
    <property type="match status" value="1"/>
</dbReference>
<accession>A0ABV3QNH7</accession>
<dbReference type="InterPro" id="IPR051813">
    <property type="entry name" value="HepT_RNase_toxin"/>
</dbReference>
<keyword evidence="3" id="KW-0540">Nuclease</keyword>
<evidence type="ECO:0000256" key="3">
    <source>
        <dbReference type="ARBA" id="ARBA00022722"/>
    </source>
</evidence>
<evidence type="ECO:0000256" key="1">
    <source>
        <dbReference type="ARBA" id="ARBA00022553"/>
    </source>
</evidence>
<comment type="similarity">
    <text evidence="6">Belongs to the HepT RNase toxin family.</text>
</comment>
<dbReference type="Proteomes" id="UP001556170">
    <property type="component" value="Unassembled WGS sequence"/>
</dbReference>
<dbReference type="Gene3D" id="1.20.120.580">
    <property type="entry name" value="bsu32300-like"/>
    <property type="match status" value="1"/>
</dbReference>
<keyword evidence="4" id="KW-0547">Nucleotide-binding</keyword>
<dbReference type="PROSITE" id="PS51257">
    <property type="entry name" value="PROKAR_LIPOPROTEIN"/>
    <property type="match status" value="1"/>
</dbReference>
<sequence>MRLETAKYLYDVQSAAATLAGFVTGCDWPGYQRNAMLRAAVERQFEIIGEALAQLGRHDGALLARIDHHRQIIAFRNVLIHGYAEVDDALVWDVVQSRLEPLRQQVDALLAGL</sequence>
<name>A0ABV3QNH7_9GAMM</name>
<dbReference type="RefSeq" id="WP_367843734.1">
    <property type="nucleotide sequence ID" value="NZ_JBFOHL010000003.1"/>
</dbReference>
<dbReference type="EMBL" id="JBFOHL010000003">
    <property type="protein sequence ID" value="MEW9623423.1"/>
    <property type="molecule type" value="Genomic_DNA"/>
</dbReference>
<dbReference type="InterPro" id="IPR037038">
    <property type="entry name" value="HepT-like_sf"/>
</dbReference>